<evidence type="ECO:0000259" key="1">
    <source>
        <dbReference type="PROSITE" id="PS50042"/>
    </source>
</evidence>
<dbReference type="InterPro" id="IPR014710">
    <property type="entry name" value="RmlC-like_jellyroll"/>
</dbReference>
<protein>
    <recommendedName>
        <fullName evidence="1">Cyclic nucleotide-binding domain-containing protein</fullName>
    </recommendedName>
</protein>
<dbReference type="PROSITE" id="PS50042">
    <property type="entry name" value="CNMP_BINDING_3"/>
    <property type="match status" value="1"/>
</dbReference>
<dbReference type="InterPro" id="IPR000595">
    <property type="entry name" value="cNMP-bd_dom"/>
</dbReference>
<gene>
    <name evidence="2" type="ORF">LCGC14_1836720</name>
</gene>
<proteinExistence type="predicted"/>
<dbReference type="EMBL" id="LAZR01018221">
    <property type="protein sequence ID" value="KKL97212.1"/>
    <property type="molecule type" value="Genomic_DNA"/>
</dbReference>
<organism evidence="2">
    <name type="scientific">marine sediment metagenome</name>
    <dbReference type="NCBI Taxonomy" id="412755"/>
    <lineage>
        <taxon>unclassified sequences</taxon>
        <taxon>metagenomes</taxon>
        <taxon>ecological metagenomes</taxon>
    </lineage>
</organism>
<dbReference type="CDD" id="cd00038">
    <property type="entry name" value="CAP_ED"/>
    <property type="match status" value="1"/>
</dbReference>
<dbReference type="InterPro" id="IPR018490">
    <property type="entry name" value="cNMP-bd_dom_sf"/>
</dbReference>
<feature type="domain" description="Cyclic nucleotide-binding" evidence="1">
    <location>
        <begin position="13"/>
        <end position="134"/>
    </location>
</feature>
<accession>A0A0F9JDV6</accession>
<dbReference type="Pfam" id="PF00027">
    <property type="entry name" value="cNMP_binding"/>
    <property type="match status" value="1"/>
</dbReference>
<comment type="caution">
    <text evidence="2">The sequence shown here is derived from an EMBL/GenBank/DDBJ whole genome shotgun (WGS) entry which is preliminary data.</text>
</comment>
<dbReference type="AlphaFoldDB" id="A0A0F9JDV6"/>
<dbReference type="Gene3D" id="2.60.120.10">
    <property type="entry name" value="Jelly Rolls"/>
    <property type="match status" value="1"/>
</dbReference>
<dbReference type="SUPFAM" id="SSF51206">
    <property type="entry name" value="cAMP-binding domain-like"/>
    <property type="match status" value="1"/>
</dbReference>
<sequence length="191" mass="22055">MEVLRIQKCIDNYSDHLTKKSRNAFADLCDEHTFKKGTILLKPNQTDTSEYILLNGTVRTFLINTEGEEITLYFFEENTIIPPHVTRTEKGKSLLYCEALTDCTIAKMDASAFEALMITNLEIREFGNSVLRQELANKVQKEIRMASWTAKQRLEQFRKDFSMLENRVPHPMIASYLGITNVSLSRLRKRG</sequence>
<name>A0A0F9JDV6_9ZZZZ</name>
<reference evidence="2" key="1">
    <citation type="journal article" date="2015" name="Nature">
        <title>Complex archaea that bridge the gap between prokaryotes and eukaryotes.</title>
        <authorList>
            <person name="Spang A."/>
            <person name="Saw J.H."/>
            <person name="Jorgensen S.L."/>
            <person name="Zaremba-Niedzwiedzka K."/>
            <person name="Martijn J."/>
            <person name="Lind A.E."/>
            <person name="van Eijk R."/>
            <person name="Schleper C."/>
            <person name="Guy L."/>
            <person name="Ettema T.J."/>
        </authorList>
    </citation>
    <scope>NUCLEOTIDE SEQUENCE</scope>
</reference>
<evidence type="ECO:0000313" key="2">
    <source>
        <dbReference type="EMBL" id="KKL97212.1"/>
    </source>
</evidence>